<reference evidence="1" key="1">
    <citation type="submission" date="2021-01" db="EMBL/GenBank/DDBJ databases">
        <title>Adiantum capillus-veneris genome.</title>
        <authorList>
            <person name="Fang Y."/>
            <person name="Liao Q."/>
        </authorList>
    </citation>
    <scope>NUCLEOTIDE SEQUENCE</scope>
    <source>
        <strain evidence="1">H3</strain>
        <tissue evidence="1">Leaf</tissue>
    </source>
</reference>
<dbReference type="EMBL" id="JABFUD020000007">
    <property type="protein sequence ID" value="KAI5077896.1"/>
    <property type="molecule type" value="Genomic_DNA"/>
</dbReference>
<evidence type="ECO:0000313" key="2">
    <source>
        <dbReference type="Proteomes" id="UP000886520"/>
    </source>
</evidence>
<comment type="caution">
    <text evidence="1">The sequence shown here is derived from an EMBL/GenBank/DDBJ whole genome shotgun (WGS) entry which is preliminary data.</text>
</comment>
<keyword evidence="2" id="KW-1185">Reference proteome</keyword>
<dbReference type="AlphaFoldDB" id="A0A9D4V190"/>
<evidence type="ECO:0000313" key="1">
    <source>
        <dbReference type="EMBL" id="KAI5077896.1"/>
    </source>
</evidence>
<name>A0A9D4V190_ADICA</name>
<sequence length="142" mass="16184">MLGPSGIFSTAEQFDIWWGNIPLEHDVLPALWVLPLNEFSKLDITTSTSKKSSRARRHHKMHVQKCEWSTVAEMSTIYDFLIVKLNLKFVYIGECDGLLCLFAMHNRAGILESTSIPVTKHSAKLNQPFECRPALFHPKESL</sequence>
<protein>
    <submittedName>
        <fullName evidence="1">Uncharacterized protein</fullName>
    </submittedName>
</protein>
<dbReference type="Proteomes" id="UP000886520">
    <property type="component" value="Chromosome 7"/>
</dbReference>
<organism evidence="1 2">
    <name type="scientific">Adiantum capillus-veneris</name>
    <name type="common">Maidenhair fern</name>
    <dbReference type="NCBI Taxonomy" id="13818"/>
    <lineage>
        <taxon>Eukaryota</taxon>
        <taxon>Viridiplantae</taxon>
        <taxon>Streptophyta</taxon>
        <taxon>Embryophyta</taxon>
        <taxon>Tracheophyta</taxon>
        <taxon>Polypodiopsida</taxon>
        <taxon>Polypodiidae</taxon>
        <taxon>Polypodiales</taxon>
        <taxon>Pteridineae</taxon>
        <taxon>Pteridaceae</taxon>
        <taxon>Vittarioideae</taxon>
        <taxon>Adiantum</taxon>
    </lineage>
</organism>
<gene>
    <name evidence="1" type="ORF">GOP47_0007720</name>
</gene>
<accession>A0A9D4V190</accession>
<proteinExistence type="predicted"/>